<dbReference type="GO" id="GO:0042542">
    <property type="term" value="P:response to hydrogen peroxide"/>
    <property type="evidence" value="ECO:0007669"/>
    <property type="project" value="UniProtKB-ARBA"/>
</dbReference>
<dbReference type="GO" id="GO:0003700">
    <property type="term" value="F:DNA-binding transcription factor activity"/>
    <property type="evidence" value="ECO:0007669"/>
    <property type="project" value="InterPro"/>
</dbReference>
<dbReference type="FunFam" id="2.20.25.80:FF:000009">
    <property type="entry name" value="WRKY transcription factor 53"/>
    <property type="match status" value="1"/>
</dbReference>
<gene>
    <name evidence="9" type="ORF">Salat_0708800</name>
</gene>
<evidence type="ECO:0000313" key="10">
    <source>
        <dbReference type="Proteomes" id="UP001293254"/>
    </source>
</evidence>
<keyword evidence="5" id="KW-0539">Nucleus</keyword>
<keyword evidence="2" id="KW-0805">Transcription regulation</keyword>
<keyword evidence="10" id="KW-1185">Reference proteome</keyword>
<proteinExistence type="inferred from homology"/>
<comment type="similarity">
    <text evidence="6">Belongs to the WRKY group III family.</text>
</comment>
<dbReference type="Gene3D" id="2.20.25.80">
    <property type="entry name" value="WRKY domain"/>
    <property type="match status" value="1"/>
</dbReference>
<comment type="caution">
    <text evidence="9">The sequence shown here is derived from an EMBL/GenBank/DDBJ whole genome shotgun (WGS) entry which is preliminary data.</text>
</comment>
<dbReference type="GO" id="GO:0010150">
    <property type="term" value="P:leaf senescence"/>
    <property type="evidence" value="ECO:0007669"/>
    <property type="project" value="UniProtKB-ARBA"/>
</dbReference>
<dbReference type="SUPFAM" id="SSF118290">
    <property type="entry name" value="WRKY DNA-binding domain"/>
    <property type="match status" value="1"/>
</dbReference>
<evidence type="ECO:0000259" key="8">
    <source>
        <dbReference type="PROSITE" id="PS50811"/>
    </source>
</evidence>
<name>A0AAE2CVB1_9LAMI</name>
<dbReference type="SMART" id="SM00774">
    <property type="entry name" value="WRKY"/>
    <property type="match status" value="1"/>
</dbReference>
<dbReference type="InterPro" id="IPR003657">
    <property type="entry name" value="WRKY_dom"/>
</dbReference>
<dbReference type="GO" id="GO:0000976">
    <property type="term" value="F:transcription cis-regulatory region binding"/>
    <property type="evidence" value="ECO:0007669"/>
    <property type="project" value="TreeGrafter"/>
</dbReference>
<dbReference type="PANTHER" id="PTHR32096">
    <property type="entry name" value="WRKY TRANSCRIPTION FACTOR 30-RELATED-RELATED"/>
    <property type="match status" value="1"/>
</dbReference>
<feature type="compositionally biased region" description="Polar residues" evidence="7">
    <location>
        <begin position="104"/>
        <end position="117"/>
    </location>
</feature>
<keyword evidence="4" id="KW-0804">Transcription</keyword>
<dbReference type="Proteomes" id="UP001293254">
    <property type="component" value="Unassembled WGS sequence"/>
</dbReference>
<evidence type="ECO:0000256" key="1">
    <source>
        <dbReference type="ARBA" id="ARBA00004123"/>
    </source>
</evidence>
<evidence type="ECO:0000256" key="4">
    <source>
        <dbReference type="ARBA" id="ARBA00023163"/>
    </source>
</evidence>
<organism evidence="9 10">
    <name type="scientific">Sesamum alatum</name>
    <dbReference type="NCBI Taxonomy" id="300844"/>
    <lineage>
        <taxon>Eukaryota</taxon>
        <taxon>Viridiplantae</taxon>
        <taxon>Streptophyta</taxon>
        <taxon>Embryophyta</taxon>
        <taxon>Tracheophyta</taxon>
        <taxon>Spermatophyta</taxon>
        <taxon>Magnoliopsida</taxon>
        <taxon>eudicotyledons</taxon>
        <taxon>Gunneridae</taxon>
        <taxon>Pentapetalae</taxon>
        <taxon>asterids</taxon>
        <taxon>lamiids</taxon>
        <taxon>Lamiales</taxon>
        <taxon>Pedaliaceae</taxon>
        <taxon>Sesamum</taxon>
    </lineage>
</organism>
<evidence type="ECO:0000256" key="3">
    <source>
        <dbReference type="ARBA" id="ARBA00023125"/>
    </source>
</evidence>
<sequence>MESAFTWENKAVINELTQGLEKAKQLRIHLCSTCPSEAQDLLLRRIISTFERALMILKWGGCVGLPVAGESSVSVDGSPRSDDMNKNFGDYRNHGDVSRKRKSQPTWTEQVRVNSENALEGPGDDGYSWRKYGQKDILGAKYPRSYYRCTYRNVRDCWATKQVQRSDEDPTIFDVTYKGTHMCNQSINAVPPPASLEKQELKNNNSHNYRLEQQNQTLANFTANLRVNTEDLDIKEMPTHFSFPSTFACRDRENHCSPISALADDNQVGTYSPVFYSPATTGSNYSSAAVNCQMRNYGEAPIQQSETDTADIISAHASTTNSPTGGMEFSIDPVYLDPNFPFNIPGFFT</sequence>
<protein>
    <submittedName>
        <fullName evidence="9">WRKY transcription factor 53</fullName>
    </submittedName>
</protein>
<dbReference type="InterPro" id="IPR036576">
    <property type="entry name" value="WRKY_dom_sf"/>
</dbReference>
<dbReference type="GO" id="GO:0010193">
    <property type="term" value="P:response to ozone"/>
    <property type="evidence" value="ECO:0007669"/>
    <property type="project" value="UniProtKB-ARBA"/>
</dbReference>
<evidence type="ECO:0000256" key="7">
    <source>
        <dbReference type="SAM" id="MobiDB-lite"/>
    </source>
</evidence>
<dbReference type="EMBL" id="JACGWO010000002">
    <property type="protein sequence ID" value="KAK4435454.1"/>
    <property type="molecule type" value="Genomic_DNA"/>
</dbReference>
<dbReference type="PANTHER" id="PTHR32096:SF36">
    <property type="entry name" value="WRKY TRANSCRIPTION FACTOR 41-RELATED"/>
    <property type="match status" value="1"/>
</dbReference>
<dbReference type="GO" id="GO:0005634">
    <property type="term" value="C:nucleus"/>
    <property type="evidence" value="ECO:0007669"/>
    <property type="project" value="UniProtKB-SubCell"/>
</dbReference>
<feature type="domain" description="WRKY" evidence="8">
    <location>
        <begin position="118"/>
        <end position="181"/>
    </location>
</feature>
<keyword evidence="3" id="KW-0238">DNA-binding</keyword>
<dbReference type="InterPro" id="IPR044810">
    <property type="entry name" value="WRKY_plant"/>
</dbReference>
<evidence type="ECO:0000313" key="9">
    <source>
        <dbReference type="EMBL" id="KAK4435454.1"/>
    </source>
</evidence>
<dbReference type="AlphaFoldDB" id="A0AAE2CVB1"/>
<feature type="compositionally biased region" description="Basic and acidic residues" evidence="7">
    <location>
        <begin position="79"/>
        <end position="98"/>
    </location>
</feature>
<accession>A0AAE2CVB1</accession>
<reference evidence="9" key="2">
    <citation type="journal article" date="2024" name="Plant">
        <title>Genomic evolution and insights into agronomic trait innovations of Sesamum species.</title>
        <authorList>
            <person name="Miao H."/>
            <person name="Wang L."/>
            <person name="Qu L."/>
            <person name="Liu H."/>
            <person name="Sun Y."/>
            <person name="Le M."/>
            <person name="Wang Q."/>
            <person name="Wei S."/>
            <person name="Zheng Y."/>
            <person name="Lin W."/>
            <person name="Duan Y."/>
            <person name="Cao H."/>
            <person name="Xiong S."/>
            <person name="Wang X."/>
            <person name="Wei L."/>
            <person name="Li C."/>
            <person name="Ma Q."/>
            <person name="Ju M."/>
            <person name="Zhao R."/>
            <person name="Li G."/>
            <person name="Mu C."/>
            <person name="Tian Q."/>
            <person name="Mei H."/>
            <person name="Zhang T."/>
            <person name="Gao T."/>
            <person name="Zhang H."/>
        </authorList>
    </citation>
    <scope>NUCLEOTIDE SEQUENCE</scope>
    <source>
        <strain evidence="9">3651</strain>
    </source>
</reference>
<dbReference type="Pfam" id="PF03106">
    <property type="entry name" value="WRKY"/>
    <property type="match status" value="1"/>
</dbReference>
<evidence type="ECO:0000256" key="2">
    <source>
        <dbReference type="ARBA" id="ARBA00023015"/>
    </source>
</evidence>
<feature type="region of interest" description="Disordered" evidence="7">
    <location>
        <begin position="75"/>
        <end position="125"/>
    </location>
</feature>
<dbReference type="PROSITE" id="PS50811">
    <property type="entry name" value="WRKY"/>
    <property type="match status" value="1"/>
</dbReference>
<dbReference type="GO" id="GO:0009751">
    <property type="term" value="P:response to salicylic acid"/>
    <property type="evidence" value="ECO:0007669"/>
    <property type="project" value="UniProtKB-ARBA"/>
</dbReference>
<evidence type="ECO:0000256" key="5">
    <source>
        <dbReference type="ARBA" id="ARBA00023242"/>
    </source>
</evidence>
<reference evidence="9" key="1">
    <citation type="submission" date="2020-06" db="EMBL/GenBank/DDBJ databases">
        <authorList>
            <person name="Li T."/>
            <person name="Hu X."/>
            <person name="Zhang T."/>
            <person name="Song X."/>
            <person name="Zhang H."/>
            <person name="Dai N."/>
            <person name="Sheng W."/>
            <person name="Hou X."/>
            <person name="Wei L."/>
        </authorList>
    </citation>
    <scope>NUCLEOTIDE SEQUENCE</scope>
    <source>
        <strain evidence="9">3651</strain>
        <tissue evidence="9">Leaf</tissue>
    </source>
</reference>
<evidence type="ECO:0000256" key="6">
    <source>
        <dbReference type="ARBA" id="ARBA00060850"/>
    </source>
</evidence>
<comment type="subcellular location">
    <subcellularLocation>
        <location evidence="1">Nucleus</location>
    </subcellularLocation>
</comment>